<dbReference type="EMBL" id="JANPWB010000016">
    <property type="protein sequence ID" value="KAJ1082097.1"/>
    <property type="molecule type" value="Genomic_DNA"/>
</dbReference>
<evidence type="ECO:0000313" key="3">
    <source>
        <dbReference type="Proteomes" id="UP001066276"/>
    </source>
</evidence>
<accession>A0AAV7KV62</accession>
<gene>
    <name evidence="2" type="ORF">NDU88_002267</name>
</gene>
<proteinExistence type="predicted"/>
<evidence type="ECO:0000256" key="1">
    <source>
        <dbReference type="SAM" id="MobiDB-lite"/>
    </source>
</evidence>
<dbReference type="AlphaFoldDB" id="A0AAV7KV62"/>
<feature type="region of interest" description="Disordered" evidence="1">
    <location>
        <begin position="1"/>
        <end position="20"/>
    </location>
</feature>
<organism evidence="2 3">
    <name type="scientific">Pleurodeles waltl</name>
    <name type="common">Iberian ribbed newt</name>
    <dbReference type="NCBI Taxonomy" id="8319"/>
    <lineage>
        <taxon>Eukaryota</taxon>
        <taxon>Metazoa</taxon>
        <taxon>Chordata</taxon>
        <taxon>Craniata</taxon>
        <taxon>Vertebrata</taxon>
        <taxon>Euteleostomi</taxon>
        <taxon>Amphibia</taxon>
        <taxon>Batrachia</taxon>
        <taxon>Caudata</taxon>
        <taxon>Salamandroidea</taxon>
        <taxon>Salamandridae</taxon>
        <taxon>Pleurodelinae</taxon>
        <taxon>Pleurodeles</taxon>
    </lineage>
</organism>
<protein>
    <submittedName>
        <fullName evidence="2">Uncharacterized protein</fullName>
    </submittedName>
</protein>
<name>A0AAV7KV62_PLEWA</name>
<sequence length="141" mass="15983">MSPLDPSLPDQWSRAEGFGLGTPATVTGLTQEREEVCPNPSFVQEIGCAALLAHAQEVQQEAHRVSATMQGQKDAIHTELDQLNCPENTQKNYAFLEEVMDIFQEELQERKKMKILRDERDYKFKQHKYGNNALIMASCSL</sequence>
<evidence type="ECO:0000313" key="2">
    <source>
        <dbReference type="EMBL" id="KAJ1082097.1"/>
    </source>
</evidence>
<dbReference type="Proteomes" id="UP001066276">
    <property type="component" value="Chromosome 12"/>
</dbReference>
<reference evidence="2" key="1">
    <citation type="journal article" date="2022" name="bioRxiv">
        <title>Sequencing and chromosome-scale assembly of the giantPleurodeles waltlgenome.</title>
        <authorList>
            <person name="Brown T."/>
            <person name="Elewa A."/>
            <person name="Iarovenko S."/>
            <person name="Subramanian E."/>
            <person name="Araus A.J."/>
            <person name="Petzold A."/>
            <person name="Susuki M."/>
            <person name="Suzuki K.-i.T."/>
            <person name="Hayashi T."/>
            <person name="Toyoda A."/>
            <person name="Oliveira C."/>
            <person name="Osipova E."/>
            <person name="Leigh N.D."/>
            <person name="Simon A."/>
            <person name="Yun M.H."/>
        </authorList>
    </citation>
    <scope>NUCLEOTIDE SEQUENCE</scope>
    <source>
        <strain evidence="2">20211129_DDA</strain>
        <tissue evidence="2">Liver</tissue>
    </source>
</reference>
<comment type="caution">
    <text evidence="2">The sequence shown here is derived from an EMBL/GenBank/DDBJ whole genome shotgun (WGS) entry which is preliminary data.</text>
</comment>
<keyword evidence="3" id="KW-1185">Reference proteome</keyword>